<dbReference type="Proteomes" id="UP000789525">
    <property type="component" value="Unassembled WGS sequence"/>
</dbReference>
<evidence type="ECO:0000313" key="1">
    <source>
        <dbReference type="EMBL" id="CAG8452086.1"/>
    </source>
</evidence>
<evidence type="ECO:0000313" key="2">
    <source>
        <dbReference type="Proteomes" id="UP000789525"/>
    </source>
</evidence>
<gene>
    <name evidence="1" type="ORF">ACOLOM_LOCUS794</name>
</gene>
<proteinExistence type="predicted"/>
<dbReference type="EMBL" id="CAJVPT010000877">
    <property type="protein sequence ID" value="CAG8452086.1"/>
    <property type="molecule type" value="Genomic_DNA"/>
</dbReference>
<protein>
    <submittedName>
        <fullName evidence="1">9365_t:CDS:1</fullName>
    </submittedName>
</protein>
<sequence>MKLRPFVLALLPFAFSLTSLVLGEKSTQQHFEEGDEHFMKGNYDEALKSFDAAISQDPTNYLYIFKRAATYIQLKQSSAAVQDFTKILKLNPDFEPALLQRAKYFLKEGSLNEAKGDLQRILNKKENVEAGNSLKSIISAEKLIENADEALKTNDYDTCIEKISKAIKISSRSLRLRLTRAQCHLGKGEIEEAVRDLSVASQLKPDDSNMLIRLCRLNYFSLYNPEQARNNLKQCLRYDPEQKLCKNLHRLIKKIEKKINKVSLDIEGKGWQTAINKLLGLGGSNKGQGLVPEVENELKNIKEGLQKKELLVKLYGWTCKSYQELKDGQKAIKWCSDTLNMDENSVEALISRAEAYVIIEDYEAALKDYTKAHELTQGQDKRVIQGRQRVDKLLKQSKKKDYYKILGVPRTANKKDIKRAYRKLAQEWHPDKYRGDLTPEQVDSKMSSINEAYEVLSDDDLRAKYDNGEDPNDPNGGSQPFFYTDNVFMRFASGGFQFGDADTSKSSFEQFNFSLFHPFSTICRTLFL</sequence>
<name>A0ACA9K551_9GLOM</name>
<comment type="caution">
    <text evidence="1">The sequence shown here is derived from an EMBL/GenBank/DDBJ whole genome shotgun (WGS) entry which is preliminary data.</text>
</comment>
<organism evidence="1 2">
    <name type="scientific">Acaulospora colombiana</name>
    <dbReference type="NCBI Taxonomy" id="27376"/>
    <lineage>
        <taxon>Eukaryota</taxon>
        <taxon>Fungi</taxon>
        <taxon>Fungi incertae sedis</taxon>
        <taxon>Mucoromycota</taxon>
        <taxon>Glomeromycotina</taxon>
        <taxon>Glomeromycetes</taxon>
        <taxon>Diversisporales</taxon>
        <taxon>Acaulosporaceae</taxon>
        <taxon>Acaulospora</taxon>
    </lineage>
</organism>
<reference evidence="1" key="1">
    <citation type="submission" date="2021-06" db="EMBL/GenBank/DDBJ databases">
        <authorList>
            <person name="Kallberg Y."/>
            <person name="Tangrot J."/>
            <person name="Rosling A."/>
        </authorList>
    </citation>
    <scope>NUCLEOTIDE SEQUENCE</scope>
    <source>
        <strain evidence="1">CL356</strain>
    </source>
</reference>
<keyword evidence="2" id="KW-1185">Reference proteome</keyword>
<accession>A0ACA9K551</accession>